<evidence type="ECO:0000313" key="11">
    <source>
        <dbReference type="Proteomes" id="UP000254792"/>
    </source>
</evidence>
<organism evidence="10 11">
    <name type="scientific">Spiroplasma alleghenense</name>
    <dbReference type="NCBI Taxonomy" id="216931"/>
    <lineage>
        <taxon>Bacteria</taxon>
        <taxon>Bacillati</taxon>
        <taxon>Mycoplasmatota</taxon>
        <taxon>Mollicutes</taxon>
        <taxon>Entomoplasmatales</taxon>
        <taxon>Spiroplasmataceae</taxon>
        <taxon>Spiroplasma</taxon>
    </lineage>
</organism>
<dbReference type="GO" id="GO:0003735">
    <property type="term" value="F:structural constituent of ribosome"/>
    <property type="evidence" value="ECO:0007669"/>
    <property type="project" value="InterPro"/>
</dbReference>
<keyword evidence="11" id="KW-1185">Reference proteome</keyword>
<evidence type="ECO:0000313" key="10">
    <source>
        <dbReference type="EMBL" id="AXK50701.1"/>
    </source>
</evidence>
<dbReference type="NCBIfam" id="TIGR00158">
    <property type="entry name" value="L9"/>
    <property type="match status" value="1"/>
</dbReference>
<dbReference type="InterPro" id="IPR020070">
    <property type="entry name" value="Ribosomal_bL9_N"/>
</dbReference>
<dbReference type="SUPFAM" id="SSF55653">
    <property type="entry name" value="Ribosomal protein L9 C-domain"/>
    <property type="match status" value="1"/>
</dbReference>
<dbReference type="Gene3D" id="3.40.5.10">
    <property type="entry name" value="Ribosomal protein L9, N-terminal domain"/>
    <property type="match status" value="1"/>
</dbReference>
<evidence type="ECO:0000256" key="2">
    <source>
        <dbReference type="ARBA" id="ARBA00022730"/>
    </source>
</evidence>
<dbReference type="InterPro" id="IPR036791">
    <property type="entry name" value="Ribosomal_bL9_C_sf"/>
</dbReference>
<dbReference type="Pfam" id="PF01281">
    <property type="entry name" value="Ribosomal_L9_N"/>
    <property type="match status" value="1"/>
</dbReference>
<dbReference type="Proteomes" id="UP000254792">
    <property type="component" value="Chromosome"/>
</dbReference>
<keyword evidence="2 7" id="KW-0699">rRNA-binding</keyword>
<comment type="function">
    <text evidence="7">Binds to the 23S rRNA.</text>
</comment>
<accession>A0A345Z272</accession>
<dbReference type="KEGG" id="salx:SALLE_v1c00250"/>
<dbReference type="GO" id="GO:1990904">
    <property type="term" value="C:ribonucleoprotein complex"/>
    <property type="evidence" value="ECO:0007669"/>
    <property type="project" value="UniProtKB-KW"/>
</dbReference>
<evidence type="ECO:0000259" key="8">
    <source>
        <dbReference type="Pfam" id="PF01281"/>
    </source>
</evidence>
<gene>
    <name evidence="7 10" type="primary">rplI</name>
    <name evidence="10" type="ORF">SALLE_v1c00250</name>
</gene>
<dbReference type="Gene3D" id="3.10.430.100">
    <property type="entry name" value="Ribosomal protein L9, C-terminal domain"/>
    <property type="match status" value="1"/>
</dbReference>
<dbReference type="GO" id="GO:0019843">
    <property type="term" value="F:rRNA binding"/>
    <property type="evidence" value="ECO:0007669"/>
    <property type="project" value="UniProtKB-UniRule"/>
</dbReference>
<sequence length="148" mass="17134">MKVILLKDVKNYGKKDEIVDVSDGYATNYLIPKKLAIKASQDSVNYLKGKIDKRNVETESQRQETLYLKSQIEKITLNFKLAVKDGKAFGSVSQAQIEEKMLKEYNIKIDKRKFLKHENLNQIGLFYIKTKLDFNIEATINVKIESKE</sequence>
<dbReference type="InterPro" id="IPR020594">
    <property type="entry name" value="Ribosomal_bL9_bac/chp"/>
</dbReference>
<evidence type="ECO:0000256" key="1">
    <source>
        <dbReference type="ARBA" id="ARBA00010605"/>
    </source>
</evidence>
<dbReference type="EMBL" id="CP031376">
    <property type="protein sequence ID" value="AXK50701.1"/>
    <property type="molecule type" value="Genomic_DNA"/>
</dbReference>
<name>A0A345Z272_9MOLU</name>
<feature type="domain" description="Large ribosomal subunit protein bL9 C-terminal" evidence="9">
    <location>
        <begin position="67"/>
        <end position="145"/>
    </location>
</feature>
<evidence type="ECO:0000259" key="9">
    <source>
        <dbReference type="Pfam" id="PF03948"/>
    </source>
</evidence>
<keyword evidence="4 7" id="KW-0689">Ribosomal protein</keyword>
<dbReference type="AlphaFoldDB" id="A0A345Z272"/>
<dbReference type="GO" id="GO:0006412">
    <property type="term" value="P:translation"/>
    <property type="evidence" value="ECO:0007669"/>
    <property type="project" value="UniProtKB-UniRule"/>
</dbReference>
<reference evidence="10 11" key="1">
    <citation type="submission" date="2018-07" db="EMBL/GenBank/DDBJ databases">
        <title>Complete genome sequence of Spiroplasma alleghenense PLHS-1 (ATCC 51752).</title>
        <authorList>
            <person name="Chou L."/>
            <person name="Lee T.-Y."/>
            <person name="Tsai Y.-M."/>
            <person name="Kuo C.-H."/>
        </authorList>
    </citation>
    <scope>NUCLEOTIDE SEQUENCE [LARGE SCALE GENOMIC DNA]</scope>
    <source>
        <strain evidence="10 11">PLHS-1</strain>
    </source>
</reference>
<dbReference type="HAMAP" id="MF_00503">
    <property type="entry name" value="Ribosomal_bL9"/>
    <property type="match status" value="1"/>
</dbReference>
<evidence type="ECO:0000256" key="7">
    <source>
        <dbReference type="HAMAP-Rule" id="MF_00503"/>
    </source>
</evidence>
<dbReference type="InterPro" id="IPR020069">
    <property type="entry name" value="Ribosomal_bL9_C"/>
</dbReference>
<dbReference type="RefSeq" id="WP_115557631.1">
    <property type="nucleotide sequence ID" value="NZ_CP031376.1"/>
</dbReference>
<proteinExistence type="inferred from homology"/>
<comment type="similarity">
    <text evidence="1 7">Belongs to the bacterial ribosomal protein bL9 family.</text>
</comment>
<feature type="domain" description="Ribosomal protein L9" evidence="8">
    <location>
        <begin position="1"/>
        <end position="45"/>
    </location>
</feature>
<dbReference type="Pfam" id="PF03948">
    <property type="entry name" value="Ribosomal_L9_C"/>
    <property type="match status" value="1"/>
</dbReference>
<keyword evidence="3 7" id="KW-0694">RNA-binding</keyword>
<dbReference type="OrthoDB" id="9788336at2"/>
<evidence type="ECO:0000256" key="5">
    <source>
        <dbReference type="ARBA" id="ARBA00023274"/>
    </source>
</evidence>
<dbReference type="InterPro" id="IPR009027">
    <property type="entry name" value="Ribosomal_bL9/RNase_H1_N"/>
</dbReference>
<protein>
    <recommendedName>
        <fullName evidence="6 7">Large ribosomal subunit protein bL9</fullName>
    </recommendedName>
</protein>
<evidence type="ECO:0000256" key="4">
    <source>
        <dbReference type="ARBA" id="ARBA00022980"/>
    </source>
</evidence>
<keyword evidence="5 7" id="KW-0687">Ribonucleoprotein</keyword>
<dbReference type="InterPro" id="IPR036935">
    <property type="entry name" value="Ribosomal_bL9_N_sf"/>
</dbReference>
<evidence type="ECO:0000256" key="6">
    <source>
        <dbReference type="ARBA" id="ARBA00035292"/>
    </source>
</evidence>
<dbReference type="InterPro" id="IPR000244">
    <property type="entry name" value="Ribosomal_bL9"/>
</dbReference>
<evidence type="ECO:0000256" key="3">
    <source>
        <dbReference type="ARBA" id="ARBA00022884"/>
    </source>
</evidence>
<dbReference type="GO" id="GO:0005840">
    <property type="term" value="C:ribosome"/>
    <property type="evidence" value="ECO:0007669"/>
    <property type="project" value="UniProtKB-KW"/>
</dbReference>
<dbReference type="PANTHER" id="PTHR21368">
    <property type="entry name" value="50S RIBOSOMAL PROTEIN L9"/>
    <property type="match status" value="1"/>
</dbReference>
<dbReference type="SUPFAM" id="SSF55658">
    <property type="entry name" value="L9 N-domain-like"/>
    <property type="match status" value="1"/>
</dbReference>